<evidence type="ECO:0000313" key="13">
    <source>
        <dbReference type="Proteomes" id="UP000535543"/>
    </source>
</evidence>
<feature type="active site" description="Proton acceptor" evidence="8 9">
    <location>
        <position position="27"/>
    </location>
</feature>
<dbReference type="NCBIfam" id="NF003806">
    <property type="entry name" value="PRK05395.1-3"/>
    <property type="match status" value="1"/>
</dbReference>
<evidence type="ECO:0000256" key="5">
    <source>
        <dbReference type="ARBA" id="ARBA00012060"/>
    </source>
</evidence>
<dbReference type="EC" id="4.2.1.10" evidence="5 8"/>
<dbReference type="PANTHER" id="PTHR21272:SF3">
    <property type="entry name" value="CATABOLIC 3-DEHYDROQUINASE"/>
    <property type="match status" value="1"/>
</dbReference>
<protein>
    <recommendedName>
        <fullName evidence="5 8">3-dehydroquinate dehydratase</fullName>
        <shortName evidence="8">3-dehydroquinase</shortName>
        <ecNumber evidence="5 8">4.2.1.10</ecNumber>
    </recommendedName>
    <alternativeName>
        <fullName evidence="8">Type II DHQase</fullName>
    </alternativeName>
</protein>
<evidence type="ECO:0000256" key="6">
    <source>
        <dbReference type="ARBA" id="ARBA00023141"/>
    </source>
</evidence>
<comment type="subunit">
    <text evidence="4 8">Homododecamer.</text>
</comment>
<reference evidence="12 13" key="2">
    <citation type="submission" date="2020-06" db="EMBL/GenBank/DDBJ databases">
        <title>Antribacter stalactiti gen. nov., sp. nov., a new member of the family Nacardiaceae isolated from a cave.</title>
        <authorList>
            <person name="Kim I.S."/>
        </authorList>
    </citation>
    <scope>NUCLEOTIDE SEQUENCE [LARGE SCALE GENOMIC DNA]</scope>
    <source>
        <strain evidence="12 13">YC2-7</strain>
    </source>
</reference>
<comment type="caution">
    <text evidence="12">The sequence shown here is derived from an EMBL/GenBank/DDBJ whole genome shotgun (WGS) entry which is preliminary data.</text>
</comment>
<name>A0A848KMR2_9NOCA</name>
<comment type="similarity">
    <text evidence="3 8">Belongs to the type-II 3-dehydroquinase family.</text>
</comment>
<keyword evidence="8" id="KW-0028">Amino-acid biosynthesis</keyword>
<dbReference type="Proteomes" id="UP000535543">
    <property type="component" value="Unassembled WGS sequence"/>
</dbReference>
<dbReference type="RefSeq" id="WP_169594865.1">
    <property type="nucleotide sequence ID" value="NZ_VCQU01000019.1"/>
</dbReference>
<proteinExistence type="inferred from homology"/>
<evidence type="ECO:0000313" key="12">
    <source>
        <dbReference type="EMBL" id="NMN99519.1"/>
    </source>
</evidence>
<dbReference type="PIRSF" id="PIRSF001399">
    <property type="entry name" value="DHquinase_II"/>
    <property type="match status" value="1"/>
</dbReference>
<keyword evidence="7 8" id="KW-0456">Lyase</keyword>
<reference evidence="12 13" key="1">
    <citation type="submission" date="2019-05" db="EMBL/GenBank/DDBJ databases">
        <authorList>
            <person name="Lee S.D."/>
        </authorList>
    </citation>
    <scope>NUCLEOTIDE SEQUENCE [LARGE SCALE GENOMIC DNA]</scope>
    <source>
        <strain evidence="12 13">YC2-7</strain>
    </source>
</reference>
<dbReference type="CDD" id="cd00466">
    <property type="entry name" value="DHQase_II"/>
    <property type="match status" value="1"/>
</dbReference>
<dbReference type="GO" id="GO:0003855">
    <property type="term" value="F:3-dehydroquinate dehydratase activity"/>
    <property type="evidence" value="ECO:0007669"/>
    <property type="project" value="UniProtKB-UniRule"/>
</dbReference>
<evidence type="ECO:0000256" key="3">
    <source>
        <dbReference type="ARBA" id="ARBA00011037"/>
    </source>
</evidence>
<dbReference type="GO" id="GO:0008652">
    <property type="term" value="P:amino acid biosynthetic process"/>
    <property type="evidence" value="ECO:0007669"/>
    <property type="project" value="UniProtKB-KW"/>
</dbReference>
<dbReference type="GO" id="GO:0019631">
    <property type="term" value="P:quinate catabolic process"/>
    <property type="evidence" value="ECO:0007669"/>
    <property type="project" value="TreeGrafter"/>
</dbReference>
<feature type="binding site" evidence="8 10">
    <location>
        <position position="78"/>
    </location>
    <ligand>
        <name>substrate</name>
    </ligand>
</feature>
<evidence type="ECO:0000256" key="9">
    <source>
        <dbReference type="PIRSR" id="PIRSR001399-1"/>
    </source>
</evidence>
<accession>A0A848KMR2</accession>
<organism evidence="12 13">
    <name type="scientific">Antrihabitans stalactiti</name>
    <dbReference type="NCBI Taxonomy" id="2584121"/>
    <lineage>
        <taxon>Bacteria</taxon>
        <taxon>Bacillati</taxon>
        <taxon>Actinomycetota</taxon>
        <taxon>Actinomycetes</taxon>
        <taxon>Mycobacteriales</taxon>
        <taxon>Nocardiaceae</taxon>
        <taxon>Antrihabitans</taxon>
    </lineage>
</organism>
<evidence type="ECO:0000256" key="4">
    <source>
        <dbReference type="ARBA" id="ARBA00011193"/>
    </source>
</evidence>
<dbReference type="InterPro" id="IPR036441">
    <property type="entry name" value="DHquinase_II_sf"/>
</dbReference>
<gene>
    <name evidence="8 12" type="primary">aroQ</name>
    <name evidence="12" type="ORF">FGL95_31330</name>
</gene>
<dbReference type="AlphaFoldDB" id="A0A848KMR2"/>
<comment type="pathway">
    <text evidence="2 8">Metabolic intermediate biosynthesis; chorismate biosynthesis; chorismate from D-erythrose 4-phosphate and phosphoenolpyruvate: step 3/7.</text>
</comment>
<keyword evidence="6 8" id="KW-0057">Aromatic amino acid biosynthesis</keyword>
<evidence type="ECO:0000256" key="8">
    <source>
        <dbReference type="HAMAP-Rule" id="MF_00169"/>
    </source>
</evidence>
<feature type="binding site" evidence="8 10">
    <location>
        <position position="84"/>
    </location>
    <ligand>
        <name>substrate</name>
    </ligand>
</feature>
<dbReference type="NCBIfam" id="NF003807">
    <property type="entry name" value="PRK05395.1-4"/>
    <property type="match status" value="1"/>
</dbReference>
<comment type="catalytic activity">
    <reaction evidence="1 8">
        <text>3-dehydroquinate = 3-dehydroshikimate + H2O</text>
        <dbReference type="Rhea" id="RHEA:21096"/>
        <dbReference type="ChEBI" id="CHEBI:15377"/>
        <dbReference type="ChEBI" id="CHEBI:16630"/>
        <dbReference type="ChEBI" id="CHEBI:32364"/>
        <dbReference type="EC" id="4.2.1.10"/>
    </reaction>
</comment>
<dbReference type="InterPro" id="IPR018509">
    <property type="entry name" value="DHquinase_II_CS"/>
</dbReference>
<feature type="site" description="Transition state stabilizer" evidence="8 11">
    <location>
        <position position="22"/>
    </location>
</feature>
<evidence type="ECO:0000256" key="7">
    <source>
        <dbReference type="ARBA" id="ARBA00023239"/>
    </source>
</evidence>
<feature type="binding site" evidence="8 10">
    <location>
        <position position="115"/>
    </location>
    <ligand>
        <name>substrate</name>
    </ligand>
</feature>
<evidence type="ECO:0000256" key="11">
    <source>
        <dbReference type="PIRSR" id="PIRSR001399-3"/>
    </source>
</evidence>
<sequence>MPTTDLPILVLNGPNLNLLGTRQPDLYGRETLADVVDLCGKAAASFGRTVDTQQSNHEGALIDWIHAARGTTSGVVINPGGYAHTSVALRDAIAMLEVPVVEVHITNIHAREEFRHRSLVSPVANAVLCGLGTGGYRAAIEWLCRATEA</sequence>
<dbReference type="NCBIfam" id="TIGR01088">
    <property type="entry name" value="aroQ"/>
    <property type="match status" value="1"/>
</dbReference>
<keyword evidence="13" id="KW-1185">Reference proteome</keyword>
<dbReference type="HAMAP" id="MF_00169">
    <property type="entry name" value="AroQ"/>
    <property type="match status" value="1"/>
</dbReference>
<dbReference type="SUPFAM" id="SSF52304">
    <property type="entry name" value="Type II 3-dehydroquinate dehydratase"/>
    <property type="match status" value="1"/>
</dbReference>
<dbReference type="GO" id="GO:0009073">
    <property type="term" value="P:aromatic amino acid family biosynthetic process"/>
    <property type="evidence" value="ECO:0007669"/>
    <property type="project" value="UniProtKB-KW"/>
</dbReference>
<dbReference type="EMBL" id="VCQU01000019">
    <property type="protein sequence ID" value="NMN99519.1"/>
    <property type="molecule type" value="Genomic_DNA"/>
</dbReference>
<feature type="binding site" evidence="8 10">
    <location>
        <begin position="105"/>
        <end position="106"/>
    </location>
    <ligand>
        <name>substrate</name>
    </ligand>
</feature>
<comment type="function">
    <text evidence="8">Catalyzes a trans-dehydration via an enolate intermediate.</text>
</comment>
<dbReference type="NCBIfam" id="NF003805">
    <property type="entry name" value="PRK05395.1-2"/>
    <property type="match status" value="1"/>
</dbReference>
<dbReference type="GO" id="GO:0009423">
    <property type="term" value="P:chorismate biosynthetic process"/>
    <property type="evidence" value="ECO:0007669"/>
    <property type="project" value="UniProtKB-UniRule"/>
</dbReference>
<feature type="binding site" evidence="8 10">
    <location>
        <position position="91"/>
    </location>
    <ligand>
        <name>substrate</name>
    </ligand>
</feature>
<dbReference type="PROSITE" id="PS01029">
    <property type="entry name" value="DEHYDROQUINASE_II"/>
    <property type="match status" value="1"/>
</dbReference>
<dbReference type="UniPathway" id="UPA00053">
    <property type="reaction ID" value="UER00086"/>
</dbReference>
<evidence type="ECO:0000256" key="10">
    <source>
        <dbReference type="PIRSR" id="PIRSR001399-2"/>
    </source>
</evidence>
<evidence type="ECO:0000256" key="1">
    <source>
        <dbReference type="ARBA" id="ARBA00001864"/>
    </source>
</evidence>
<dbReference type="Gene3D" id="3.40.50.9100">
    <property type="entry name" value="Dehydroquinase, class II"/>
    <property type="match status" value="1"/>
</dbReference>
<dbReference type="Pfam" id="PF01220">
    <property type="entry name" value="DHquinase_II"/>
    <property type="match status" value="1"/>
</dbReference>
<evidence type="ECO:0000256" key="2">
    <source>
        <dbReference type="ARBA" id="ARBA00004902"/>
    </source>
</evidence>
<dbReference type="PANTHER" id="PTHR21272">
    <property type="entry name" value="CATABOLIC 3-DEHYDROQUINASE"/>
    <property type="match status" value="1"/>
</dbReference>
<dbReference type="InterPro" id="IPR001874">
    <property type="entry name" value="DHquinase_II"/>
</dbReference>
<feature type="active site" description="Proton donor" evidence="8 9">
    <location>
        <position position="104"/>
    </location>
</feature>